<dbReference type="InterPro" id="IPR014710">
    <property type="entry name" value="RmlC-like_jellyroll"/>
</dbReference>
<dbReference type="Pfam" id="PF07883">
    <property type="entry name" value="Cupin_2"/>
    <property type="match status" value="1"/>
</dbReference>
<accession>A0A6I1E921</accession>
<dbReference type="SUPFAM" id="SSF51182">
    <property type="entry name" value="RmlC-like cupins"/>
    <property type="match status" value="1"/>
</dbReference>
<comment type="caution">
    <text evidence="2">The sequence shown here is derived from an EMBL/GenBank/DDBJ whole genome shotgun (WGS) entry which is preliminary data.</text>
</comment>
<sequence length="176" mass="20000">MKTTLSNMMQKEQKSDYLKDILSQSLKVIAPKDGEQISMDKSQVLLKVTSEMTQDQFGIYQVELAPKSVGADLHYHRFMEEVFVVISGNLTLTTMDTQHIAIPGTLVHIPKFTVHGFRNDSDETVKALIFFNPSMGREGFFKGLKQVLERKPFDPNLFAGLYNKYDSVPYQGGMER</sequence>
<name>A0A6I1E921_9FLAO</name>
<evidence type="ECO:0000313" key="3">
    <source>
        <dbReference type="Proteomes" id="UP000429785"/>
    </source>
</evidence>
<proteinExistence type="predicted"/>
<reference evidence="2 3" key="1">
    <citation type="submission" date="2019-10" db="EMBL/GenBank/DDBJ databases">
        <title>Muricauda olearia CL-SS4 JCM15563 genome.</title>
        <authorList>
            <person name="Liu L."/>
        </authorList>
    </citation>
    <scope>NUCLEOTIDE SEQUENCE [LARGE SCALE GENOMIC DNA]</scope>
    <source>
        <strain evidence="2 3">CL-SS4</strain>
    </source>
</reference>
<dbReference type="InterPro" id="IPR011051">
    <property type="entry name" value="RmlC_Cupin_sf"/>
</dbReference>
<dbReference type="Proteomes" id="UP000429785">
    <property type="component" value="Unassembled WGS sequence"/>
</dbReference>
<dbReference type="AlphaFoldDB" id="A0A6I1E921"/>
<dbReference type="InterPro" id="IPR013096">
    <property type="entry name" value="Cupin_2"/>
</dbReference>
<dbReference type="PANTHER" id="PTHR36440:SF1">
    <property type="entry name" value="PUTATIVE (AFU_ORTHOLOGUE AFUA_8G07350)-RELATED"/>
    <property type="match status" value="1"/>
</dbReference>
<gene>
    <name evidence="2" type="ORF">F8C76_01465</name>
</gene>
<organism evidence="2 3">
    <name type="scientific">Flagellimonas olearia</name>
    <dbReference type="NCBI Taxonomy" id="552546"/>
    <lineage>
        <taxon>Bacteria</taxon>
        <taxon>Pseudomonadati</taxon>
        <taxon>Bacteroidota</taxon>
        <taxon>Flavobacteriia</taxon>
        <taxon>Flavobacteriales</taxon>
        <taxon>Flavobacteriaceae</taxon>
        <taxon>Flagellimonas</taxon>
    </lineage>
</organism>
<dbReference type="Gene3D" id="2.60.120.10">
    <property type="entry name" value="Jelly Rolls"/>
    <property type="match status" value="1"/>
</dbReference>
<evidence type="ECO:0000313" key="2">
    <source>
        <dbReference type="EMBL" id="KAB7530204.1"/>
    </source>
</evidence>
<dbReference type="PANTHER" id="PTHR36440">
    <property type="entry name" value="PUTATIVE (AFU_ORTHOLOGUE AFUA_8G07350)-RELATED"/>
    <property type="match status" value="1"/>
</dbReference>
<dbReference type="EMBL" id="WELG01000001">
    <property type="protein sequence ID" value="KAB7530204.1"/>
    <property type="molecule type" value="Genomic_DNA"/>
</dbReference>
<protein>
    <submittedName>
        <fullName evidence="2">Cupin domain-containing protein</fullName>
    </submittedName>
</protein>
<dbReference type="InterPro" id="IPR053146">
    <property type="entry name" value="QDO-like"/>
</dbReference>
<feature type="domain" description="Cupin type-2" evidence="1">
    <location>
        <begin position="62"/>
        <end position="129"/>
    </location>
</feature>
<evidence type="ECO:0000259" key="1">
    <source>
        <dbReference type="Pfam" id="PF07883"/>
    </source>
</evidence>